<keyword evidence="3" id="KW-1185">Reference proteome</keyword>
<comment type="caution">
    <text evidence="2">The sequence shown here is derived from an EMBL/GenBank/DDBJ whole genome shotgun (WGS) entry which is preliminary data.</text>
</comment>
<dbReference type="EMBL" id="JBHRTR010000022">
    <property type="protein sequence ID" value="MFC3227337.1"/>
    <property type="molecule type" value="Genomic_DNA"/>
</dbReference>
<sequence length="129" mass="13709">MRLRLTLPTVIHGKGLRLMPGINVVDDAAGEAFLRHPLIAARVAMGQIQVVRHLPPAPIDETDDNDPGAGGGEGAGDERPAGEIVAEIAETYDMARLREYLSHPRKTVAAAAEKQIAKIDKEAAPDADS</sequence>
<protein>
    <submittedName>
        <fullName evidence="2">Uncharacterized protein</fullName>
    </submittedName>
</protein>
<evidence type="ECO:0000313" key="2">
    <source>
        <dbReference type="EMBL" id="MFC3227337.1"/>
    </source>
</evidence>
<feature type="region of interest" description="Disordered" evidence="1">
    <location>
        <begin position="54"/>
        <end position="83"/>
    </location>
</feature>
<dbReference type="RefSeq" id="WP_379899502.1">
    <property type="nucleotide sequence ID" value="NZ_JBHRTR010000022.1"/>
</dbReference>
<reference evidence="3" key="1">
    <citation type="journal article" date="2019" name="Int. J. Syst. Evol. Microbiol.">
        <title>The Global Catalogue of Microorganisms (GCM) 10K type strain sequencing project: providing services to taxonomists for standard genome sequencing and annotation.</title>
        <authorList>
            <consortium name="The Broad Institute Genomics Platform"/>
            <consortium name="The Broad Institute Genome Sequencing Center for Infectious Disease"/>
            <person name="Wu L."/>
            <person name="Ma J."/>
        </authorList>
    </citation>
    <scope>NUCLEOTIDE SEQUENCE [LARGE SCALE GENOMIC DNA]</scope>
    <source>
        <strain evidence="3">KCTC 42964</strain>
    </source>
</reference>
<evidence type="ECO:0000256" key="1">
    <source>
        <dbReference type="SAM" id="MobiDB-lite"/>
    </source>
</evidence>
<proteinExistence type="predicted"/>
<accession>A0ABV7KYF8</accession>
<organism evidence="2 3">
    <name type="scientific">Marinibaculum pumilum</name>
    <dbReference type="NCBI Taxonomy" id="1766165"/>
    <lineage>
        <taxon>Bacteria</taxon>
        <taxon>Pseudomonadati</taxon>
        <taxon>Pseudomonadota</taxon>
        <taxon>Alphaproteobacteria</taxon>
        <taxon>Rhodospirillales</taxon>
        <taxon>Rhodospirillaceae</taxon>
        <taxon>Marinibaculum</taxon>
    </lineage>
</organism>
<dbReference type="Proteomes" id="UP001595528">
    <property type="component" value="Unassembled WGS sequence"/>
</dbReference>
<gene>
    <name evidence="2" type="ORF">ACFOGJ_08860</name>
</gene>
<name>A0ABV7KYF8_9PROT</name>
<evidence type="ECO:0000313" key="3">
    <source>
        <dbReference type="Proteomes" id="UP001595528"/>
    </source>
</evidence>